<organism evidence="1 2">
    <name type="scientific">Sphaerodactylus townsendi</name>
    <dbReference type="NCBI Taxonomy" id="933632"/>
    <lineage>
        <taxon>Eukaryota</taxon>
        <taxon>Metazoa</taxon>
        <taxon>Chordata</taxon>
        <taxon>Craniata</taxon>
        <taxon>Vertebrata</taxon>
        <taxon>Euteleostomi</taxon>
        <taxon>Lepidosauria</taxon>
        <taxon>Squamata</taxon>
        <taxon>Bifurcata</taxon>
        <taxon>Gekkota</taxon>
        <taxon>Sphaerodactylidae</taxon>
        <taxon>Sphaerodactylus</taxon>
    </lineage>
</organism>
<sequence length="116" mass="13270">MIPSGRMWLLLLFQKSAASQSTENWWAKAVRINLSIGEPFSEKNSTQTSLTYSVNNRCQLSPCSTPDLHRLYHQGCFHKVVFTNQLDHWFQLEQVKRGDVLIFQIGLPGTSWQSTG</sequence>
<protein>
    <submittedName>
        <fullName evidence="1">Uncharacterized protein</fullName>
    </submittedName>
</protein>
<dbReference type="EMBL" id="CM037620">
    <property type="protein sequence ID" value="KAH7994745.1"/>
    <property type="molecule type" value="Genomic_DNA"/>
</dbReference>
<evidence type="ECO:0000313" key="2">
    <source>
        <dbReference type="Proteomes" id="UP000827872"/>
    </source>
</evidence>
<name>A0ACB8EQS2_9SAUR</name>
<gene>
    <name evidence="1" type="ORF">K3G42_014824</name>
</gene>
<keyword evidence="2" id="KW-1185">Reference proteome</keyword>
<accession>A0ACB8EQS2</accession>
<reference evidence="1" key="1">
    <citation type="submission" date="2021-08" db="EMBL/GenBank/DDBJ databases">
        <title>The first chromosome-level gecko genome reveals the dynamic sex chromosomes of Neotropical dwarf geckos (Sphaerodactylidae: Sphaerodactylus).</title>
        <authorList>
            <person name="Pinto B.J."/>
            <person name="Keating S.E."/>
            <person name="Gamble T."/>
        </authorList>
    </citation>
    <scope>NUCLEOTIDE SEQUENCE</scope>
    <source>
        <strain evidence="1">TG3544</strain>
    </source>
</reference>
<dbReference type="Proteomes" id="UP000827872">
    <property type="component" value="Linkage Group LG07"/>
</dbReference>
<proteinExistence type="predicted"/>
<comment type="caution">
    <text evidence="1">The sequence shown here is derived from an EMBL/GenBank/DDBJ whole genome shotgun (WGS) entry which is preliminary data.</text>
</comment>
<evidence type="ECO:0000313" key="1">
    <source>
        <dbReference type="EMBL" id="KAH7994745.1"/>
    </source>
</evidence>